<gene>
    <name evidence="1" type="ORF">S01H1_13336</name>
</gene>
<proteinExistence type="predicted"/>
<comment type="caution">
    <text evidence="1">The sequence shown here is derived from an EMBL/GenBank/DDBJ whole genome shotgun (WGS) entry which is preliminary data.</text>
</comment>
<sequence>MKIGMMCLWNAANGPSIHAELVGRAWVKLGHQVRVFSAKKHPDARPTFQKDEDFVI</sequence>
<protein>
    <recommendedName>
        <fullName evidence="2">Glycosyltransferase subfamily 4-like N-terminal domain-containing protein</fullName>
    </recommendedName>
</protein>
<organism evidence="1">
    <name type="scientific">marine sediment metagenome</name>
    <dbReference type="NCBI Taxonomy" id="412755"/>
    <lineage>
        <taxon>unclassified sequences</taxon>
        <taxon>metagenomes</taxon>
        <taxon>ecological metagenomes</taxon>
    </lineage>
</organism>
<dbReference type="EMBL" id="BARS01006882">
    <property type="protein sequence ID" value="GAF75057.1"/>
    <property type="molecule type" value="Genomic_DNA"/>
</dbReference>
<feature type="non-terminal residue" evidence="1">
    <location>
        <position position="56"/>
    </location>
</feature>
<accession>X0SGR1</accession>
<name>X0SGR1_9ZZZZ</name>
<reference evidence="1" key="1">
    <citation type="journal article" date="2014" name="Front. Microbiol.">
        <title>High frequency of phylogenetically diverse reductive dehalogenase-homologous genes in deep subseafloor sedimentary metagenomes.</title>
        <authorList>
            <person name="Kawai M."/>
            <person name="Futagami T."/>
            <person name="Toyoda A."/>
            <person name="Takaki Y."/>
            <person name="Nishi S."/>
            <person name="Hori S."/>
            <person name="Arai W."/>
            <person name="Tsubouchi T."/>
            <person name="Morono Y."/>
            <person name="Uchiyama I."/>
            <person name="Ito T."/>
            <person name="Fujiyama A."/>
            <person name="Inagaki F."/>
            <person name="Takami H."/>
        </authorList>
    </citation>
    <scope>NUCLEOTIDE SEQUENCE</scope>
    <source>
        <strain evidence="1">Expedition CK06-06</strain>
    </source>
</reference>
<evidence type="ECO:0008006" key="2">
    <source>
        <dbReference type="Google" id="ProtNLM"/>
    </source>
</evidence>
<dbReference type="Gene3D" id="3.40.50.2000">
    <property type="entry name" value="Glycogen Phosphorylase B"/>
    <property type="match status" value="1"/>
</dbReference>
<evidence type="ECO:0000313" key="1">
    <source>
        <dbReference type="EMBL" id="GAF75057.1"/>
    </source>
</evidence>
<dbReference type="AlphaFoldDB" id="X0SGR1"/>